<proteinExistence type="predicted"/>
<dbReference type="AlphaFoldDB" id="A0A5E7CVN4"/>
<evidence type="ECO:0000313" key="4">
    <source>
        <dbReference type="Proteomes" id="UP000379480"/>
    </source>
</evidence>
<keyword evidence="2" id="KW-0812">Transmembrane</keyword>
<feature type="transmembrane region" description="Helical" evidence="2">
    <location>
        <begin position="42"/>
        <end position="62"/>
    </location>
</feature>
<gene>
    <name evidence="3" type="ORF">PS723_02512</name>
</gene>
<dbReference type="Proteomes" id="UP000379480">
    <property type="component" value="Unassembled WGS sequence"/>
</dbReference>
<keyword evidence="2" id="KW-0472">Membrane</keyword>
<keyword evidence="2" id="KW-1133">Transmembrane helix</keyword>
<dbReference type="RefSeq" id="WP_224795680.1">
    <property type="nucleotide sequence ID" value="NZ_CABVHY010000011.1"/>
</dbReference>
<evidence type="ECO:0000256" key="2">
    <source>
        <dbReference type="SAM" id="Phobius"/>
    </source>
</evidence>
<evidence type="ECO:0000256" key="1">
    <source>
        <dbReference type="SAM" id="MobiDB-lite"/>
    </source>
</evidence>
<reference evidence="3 4" key="1">
    <citation type="submission" date="2019-09" db="EMBL/GenBank/DDBJ databases">
        <authorList>
            <person name="Chandra G."/>
            <person name="Truman W A."/>
        </authorList>
    </citation>
    <scope>NUCLEOTIDE SEQUENCE [LARGE SCALE GENOMIC DNA]</scope>
    <source>
        <strain evidence="3">PS723</strain>
    </source>
</reference>
<organism evidence="3 4">
    <name type="scientific">Pseudomonas fluorescens</name>
    <dbReference type="NCBI Taxonomy" id="294"/>
    <lineage>
        <taxon>Bacteria</taxon>
        <taxon>Pseudomonadati</taxon>
        <taxon>Pseudomonadota</taxon>
        <taxon>Gammaproteobacteria</taxon>
        <taxon>Pseudomonadales</taxon>
        <taxon>Pseudomonadaceae</taxon>
        <taxon>Pseudomonas</taxon>
    </lineage>
</organism>
<dbReference type="EMBL" id="CABVHY010000011">
    <property type="protein sequence ID" value="VVN99371.1"/>
    <property type="molecule type" value="Genomic_DNA"/>
</dbReference>
<accession>A0A5E7CVN4</accession>
<protein>
    <submittedName>
        <fullName evidence="3">Uncharacterized protein</fullName>
    </submittedName>
</protein>
<evidence type="ECO:0000313" key="3">
    <source>
        <dbReference type="EMBL" id="VVN99371.1"/>
    </source>
</evidence>
<sequence length="254" mass="29033">MNRRPKKITNPMTIIAIFAAITETSAAVSLPFLDNDDRNVYIWFLISFPFCLILLFFVTLNFNYKALYSPSDFGKAKHFLKIIHEAVLLKEAKAAPPLFEQGHQNHDSFPLGKDSRPPESMSKYPSQSFIRLSPMRYISPCNAQAPPVIINLFANKAVQDSVELEHRLHHLHIIDTRRIETKKGLETLVNEMDKTFDNASETYELIVFLANQKSVKLISQSELEELNTGKQRRSSYIIYNLSTLTLTPPQPLHS</sequence>
<feature type="region of interest" description="Disordered" evidence="1">
    <location>
        <begin position="100"/>
        <end position="121"/>
    </location>
</feature>
<name>A0A5E7CVN4_PSEFL</name>